<dbReference type="RefSeq" id="WP_129122778.1">
    <property type="nucleotide sequence ID" value="NZ_PEIB01000016.1"/>
</dbReference>
<sequence>MKVLIVGGSKGLGKYLASNVHNAETYMIARSEQSDERISNFCIDVNPEKKPDYSCFDNIKFDIVVYLVSMWGESSSLKTDELVDFMNVGPLGYLNLVNELHSQESLGEKCSIVSIGSTAEMPDGTRYPAYSLSKKLLKDISCQLQNIHQSYRFTHFTIGSIGQREEERIEYSSILEIINTLSKMDSNTYLSSMVIKSKLDM</sequence>
<comment type="caution">
    <text evidence="1">The sequence shown here is derived from an EMBL/GenBank/DDBJ whole genome shotgun (WGS) entry which is preliminary data.</text>
</comment>
<evidence type="ECO:0000313" key="1">
    <source>
        <dbReference type="EMBL" id="RXJ72730.1"/>
    </source>
</evidence>
<protein>
    <submittedName>
        <fullName evidence="1">Uncharacterized protein</fullName>
    </submittedName>
</protein>
<gene>
    <name evidence="1" type="ORF">CS022_13930</name>
</gene>
<dbReference type="Proteomes" id="UP000290287">
    <property type="component" value="Unassembled WGS sequence"/>
</dbReference>
<dbReference type="EMBL" id="PEIB01000016">
    <property type="protein sequence ID" value="RXJ72730.1"/>
    <property type="molecule type" value="Genomic_DNA"/>
</dbReference>
<reference evidence="1 2" key="1">
    <citation type="submission" date="2017-10" db="EMBL/GenBank/DDBJ databases">
        <title>Nyctiphanis sp. nov., isolated from the stomach of the euphausiid Nyctiphanes simplex (Hansen, 1911) in the Gulf of California.</title>
        <authorList>
            <person name="Gomez-Gil B."/>
            <person name="Aguilar-Mendez M."/>
            <person name="Lopez-Cortes A."/>
            <person name="Gomez-Gutierrez J."/>
            <person name="Roque A."/>
            <person name="Lang E."/>
            <person name="Gonzalez-Castillo A."/>
        </authorList>
    </citation>
    <scope>NUCLEOTIDE SEQUENCE [LARGE SCALE GENOMIC DNA]</scope>
    <source>
        <strain evidence="1 2">CAIM 600</strain>
    </source>
</reference>
<keyword evidence="2" id="KW-1185">Reference proteome</keyword>
<accession>A0A4Q0YP07</accession>
<proteinExistence type="predicted"/>
<dbReference type="InterPro" id="IPR036291">
    <property type="entry name" value="NAD(P)-bd_dom_sf"/>
</dbReference>
<evidence type="ECO:0000313" key="2">
    <source>
        <dbReference type="Proteomes" id="UP000290287"/>
    </source>
</evidence>
<dbReference type="SUPFAM" id="SSF51735">
    <property type="entry name" value="NAD(P)-binding Rossmann-fold domains"/>
    <property type="match status" value="1"/>
</dbReference>
<dbReference type="Gene3D" id="3.40.50.720">
    <property type="entry name" value="NAD(P)-binding Rossmann-like Domain"/>
    <property type="match status" value="1"/>
</dbReference>
<dbReference type="OrthoDB" id="5886213at2"/>
<organism evidence="1 2">
    <name type="scientific">Veronia nyctiphanis</name>
    <dbReference type="NCBI Taxonomy" id="1278244"/>
    <lineage>
        <taxon>Bacteria</taxon>
        <taxon>Pseudomonadati</taxon>
        <taxon>Pseudomonadota</taxon>
        <taxon>Gammaproteobacteria</taxon>
        <taxon>Vibrionales</taxon>
        <taxon>Vibrionaceae</taxon>
        <taxon>Veronia</taxon>
    </lineage>
</organism>
<name>A0A4Q0YP07_9GAMM</name>
<dbReference type="AlphaFoldDB" id="A0A4Q0YP07"/>